<evidence type="ECO:0000256" key="9">
    <source>
        <dbReference type="ARBA" id="ARBA00022632"/>
    </source>
</evidence>
<evidence type="ECO:0000256" key="12">
    <source>
        <dbReference type="ARBA" id="ARBA00022833"/>
    </source>
</evidence>
<comment type="function">
    <text evidence="17">Strong activator of the late viral genes promoters. Acts as a suppressor of RNA-mediated gene silencing, also known as post-transcriptional gene silencing (PTGS), a mechanism of plant viral defense that limits the accumulation of viral RNAs. Also suppresses the host basal defense by interacting with and inhibiting SNF1 kinase, a key regulator of cell metabolism implicated in innate antiviral defense. Determines pathogenicity.</text>
</comment>
<keyword evidence="15 17" id="KW-1035">Host cytoplasm</keyword>
<evidence type="ECO:0000256" key="17">
    <source>
        <dbReference type="RuleBase" id="RU363028"/>
    </source>
</evidence>
<dbReference type="GO" id="GO:0008270">
    <property type="term" value="F:zinc ion binding"/>
    <property type="evidence" value="ECO:0007669"/>
    <property type="project" value="UniProtKB-KW"/>
</dbReference>
<dbReference type="OrthoDB" id="11041at10239"/>
<gene>
    <name evidence="18" type="primary">C2</name>
</gene>
<comment type="subcellular location">
    <subcellularLocation>
        <location evidence="2 17">Host cytoplasm</location>
    </subcellularLocation>
    <subcellularLocation>
        <location evidence="1 17">Host nucleus</location>
    </subcellularLocation>
</comment>
<evidence type="ECO:0000256" key="2">
    <source>
        <dbReference type="ARBA" id="ARBA00004192"/>
    </source>
</evidence>
<evidence type="ECO:0000256" key="5">
    <source>
        <dbReference type="ARBA" id="ARBA00022463"/>
    </source>
</evidence>
<dbReference type="GeneID" id="921502"/>
<dbReference type="Pfam" id="PF01440">
    <property type="entry name" value="Gemini_AL2"/>
    <property type="match status" value="1"/>
</dbReference>
<keyword evidence="14 17" id="KW-0010">Activator</keyword>
<dbReference type="GO" id="GO:0052170">
    <property type="term" value="P:symbiont-mediated suppression of host innate immune response"/>
    <property type="evidence" value="ECO:0007669"/>
    <property type="project" value="UniProtKB-KW"/>
</dbReference>
<keyword evidence="5 17" id="KW-0941">Suppressor of RNA silencing</keyword>
<evidence type="ECO:0000256" key="10">
    <source>
        <dbReference type="ARBA" id="ARBA00022723"/>
    </source>
</evidence>
<dbReference type="Proteomes" id="UP000204184">
    <property type="component" value="Segment DNA A"/>
</dbReference>
<organism evidence="18 19">
    <name type="scientific">Tobacco leaf curl Zimbabwe virus</name>
    <dbReference type="NCBI Taxonomy" id="223337"/>
    <lineage>
        <taxon>Viruses</taxon>
        <taxon>Monodnaviria</taxon>
        <taxon>Shotokuvirae</taxon>
        <taxon>Cressdnaviricota</taxon>
        <taxon>Repensiviricetes</taxon>
        <taxon>Geplafuvirales</taxon>
        <taxon>Geminiviridae</taxon>
        <taxon>Begomovirus</taxon>
        <taxon>Begomovirus nicotianazimbabwense</taxon>
    </lineage>
</organism>
<evidence type="ECO:0000256" key="8">
    <source>
        <dbReference type="ARBA" id="ARBA00022581"/>
    </source>
</evidence>
<comment type="domain">
    <text evidence="17">The zinc finger and the transactivation region are involved in PTGS suppression.</text>
</comment>
<dbReference type="KEGG" id="vg:921502"/>
<keyword evidence="8 17" id="KW-0945">Host-virus interaction</keyword>
<dbReference type="GO" id="GO:0003677">
    <property type="term" value="F:DNA binding"/>
    <property type="evidence" value="ECO:0007669"/>
    <property type="project" value="UniProtKB-KW"/>
</dbReference>
<keyword evidence="11 17" id="KW-0863">Zinc-finger</keyword>
<dbReference type="EMBL" id="AF350330">
    <property type="protein sequence ID" value="AAK69689.1"/>
    <property type="molecule type" value="Genomic_DNA"/>
</dbReference>
<dbReference type="PRINTS" id="PR00230">
    <property type="entry name" value="GEMCOATAL2"/>
</dbReference>
<keyword evidence="10 17" id="KW-0479">Metal-binding</keyword>
<dbReference type="GO" id="GO:0030430">
    <property type="term" value="C:host cell cytoplasm"/>
    <property type="evidence" value="ECO:0007669"/>
    <property type="project" value="UniProtKB-SubCell"/>
</dbReference>
<evidence type="ECO:0000256" key="13">
    <source>
        <dbReference type="ARBA" id="ARBA00023125"/>
    </source>
</evidence>
<comment type="subunit">
    <text evidence="17">Monomer. Homodimer. Homooligomer. Self-interaction correlates with nuclear localization and efficient activation of transcription.</text>
</comment>
<keyword evidence="16" id="KW-0899">Viral immunoevasion</keyword>
<proteinExistence type="inferred from homology"/>
<keyword evidence="12 17" id="KW-0862">Zinc</keyword>
<evidence type="ECO:0000256" key="7">
    <source>
        <dbReference type="ARBA" id="ARBA00022562"/>
    </source>
</evidence>
<dbReference type="InterPro" id="IPR000942">
    <property type="entry name" value="Gemini_AL2"/>
</dbReference>
<evidence type="ECO:0000256" key="15">
    <source>
        <dbReference type="ARBA" id="ARBA00023200"/>
    </source>
</evidence>
<evidence type="ECO:0000256" key="11">
    <source>
        <dbReference type="ARBA" id="ARBA00022771"/>
    </source>
</evidence>
<reference evidence="18 19" key="1">
    <citation type="journal article" date="2001" name="J. Gen. Virol.">
        <title>Genome organization of Tobacco leaf curl Zimbabwe virus, a new, distinct monopartite begomovirus associated with subgenomic defective DNA molecules.</title>
        <authorList>
            <person name="Paximadis M."/>
            <person name="Rey M.E."/>
        </authorList>
    </citation>
    <scope>NUCLEOTIDE SEQUENCE [LARGE SCALE GENOMIC DNA]</scope>
</reference>
<evidence type="ECO:0000313" key="19">
    <source>
        <dbReference type="Proteomes" id="UP000204184"/>
    </source>
</evidence>
<keyword evidence="13 17" id="KW-0238">DNA-binding</keyword>
<keyword evidence="7 17" id="KW-1048">Host nucleus</keyword>
<dbReference type="GO" id="GO:0005198">
    <property type="term" value="F:structural molecule activity"/>
    <property type="evidence" value="ECO:0007669"/>
    <property type="project" value="InterPro"/>
</dbReference>
<evidence type="ECO:0000256" key="3">
    <source>
        <dbReference type="ARBA" id="ARBA00007672"/>
    </source>
</evidence>
<evidence type="ECO:0000256" key="16">
    <source>
        <dbReference type="ARBA" id="ARBA00023280"/>
    </source>
</evidence>
<dbReference type="RefSeq" id="NP_148931.1">
    <property type="nucleotide sequence ID" value="NC_002817.1"/>
</dbReference>
<comment type="similarity">
    <text evidence="3 17">Belongs to the geminiviridae transcriptional activator protein family.</text>
</comment>
<evidence type="ECO:0000256" key="1">
    <source>
        <dbReference type="ARBA" id="ARBA00004147"/>
    </source>
</evidence>
<dbReference type="GO" id="GO:0019028">
    <property type="term" value="C:viral capsid"/>
    <property type="evidence" value="ECO:0007669"/>
    <property type="project" value="InterPro"/>
</dbReference>
<keyword evidence="9" id="KW-1090">Inhibition of host innate immune response by virus</keyword>
<evidence type="ECO:0000313" key="18">
    <source>
        <dbReference type="EMBL" id="AAK69689.1"/>
    </source>
</evidence>
<evidence type="ECO:0000256" key="14">
    <source>
        <dbReference type="ARBA" id="ARBA00023159"/>
    </source>
</evidence>
<accession>Q91M89</accession>
<protein>
    <recommendedName>
        <fullName evidence="4 17">Transcriptional activator protein</fullName>
        <shortName evidence="17">TrAP</shortName>
    </recommendedName>
</protein>
<keyword evidence="6" id="KW-0597">Phosphoprotein</keyword>
<evidence type="ECO:0000256" key="6">
    <source>
        <dbReference type="ARBA" id="ARBA00022553"/>
    </source>
</evidence>
<evidence type="ECO:0000256" key="4">
    <source>
        <dbReference type="ARBA" id="ARBA00014388"/>
    </source>
</evidence>
<dbReference type="GO" id="GO:0042025">
    <property type="term" value="C:host cell nucleus"/>
    <property type="evidence" value="ECO:0007669"/>
    <property type="project" value="UniProtKB-SubCell"/>
</dbReference>
<sequence>MQHSSPSTGHSTQIPIKVLHRKAKTKAIRRKRIDLACGCSYYIHIGCRNHGFTHRGRHHCASSSEWRFYLGDNKSALFQDNQTPHKTVLQELRHHTPSNTIQLQPQEGIGDSQMFSELPGLDDLTASDWSFLKSI</sequence>
<name>Q91M89_9GEMI</name>
<keyword evidence="19" id="KW-1185">Reference proteome</keyword>